<feature type="compositionally biased region" description="Low complexity" evidence="1">
    <location>
        <begin position="286"/>
        <end position="296"/>
    </location>
</feature>
<dbReference type="AlphaFoldDB" id="A0A3T0SZ17"/>
<dbReference type="Proteomes" id="UP000285317">
    <property type="component" value="Chromosome"/>
</dbReference>
<feature type="region of interest" description="Disordered" evidence="1">
    <location>
        <begin position="206"/>
        <end position="238"/>
    </location>
</feature>
<accession>A0A3T0SZ17</accession>
<proteinExistence type="predicted"/>
<reference evidence="2 3" key="1">
    <citation type="submission" date="2018-03" db="EMBL/GenBank/DDBJ databases">
        <title>Bacteriophage NCPPB3778 and a type I-E CRISPR drive the evolution of the US Biological Select Agent, Rathayibacter toxicus.</title>
        <authorList>
            <person name="Davis E.W.II."/>
            <person name="Tabima J.F."/>
            <person name="Weisberg A.J."/>
            <person name="Dantas Lopes L."/>
            <person name="Wiseman M.S."/>
            <person name="Wiseman M.S."/>
            <person name="Pupko T."/>
            <person name="Belcher M.S."/>
            <person name="Sechler A.J."/>
            <person name="Tancos M.A."/>
            <person name="Schroeder B.K."/>
            <person name="Murray T.D."/>
            <person name="Luster D.G."/>
            <person name="Schneider W.L."/>
            <person name="Rogers E."/>
            <person name="Andreote F.D."/>
            <person name="Grunwald N.J."/>
            <person name="Putnam M.L."/>
            <person name="Chang J.H."/>
        </authorList>
    </citation>
    <scope>NUCLEOTIDE SEQUENCE [LARGE SCALE GENOMIC DNA]</scope>
    <source>
        <strain evidence="2 3">DSM 15932</strain>
    </source>
</reference>
<feature type="compositionally biased region" description="Pro residues" evidence="1">
    <location>
        <begin position="334"/>
        <end position="350"/>
    </location>
</feature>
<name>A0A3T0SZ17_9MICO</name>
<evidence type="ECO:0000313" key="3">
    <source>
        <dbReference type="Proteomes" id="UP000285317"/>
    </source>
</evidence>
<evidence type="ECO:0000256" key="1">
    <source>
        <dbReference type="SAM" id="MobiDB-lite"/>
    </source>
</evidence>
<dbReference type="RefSeq" id="WP_127886479.1">
    <property type="nucleotide sequence ID" value="NZ_CP028137.1"/>
</dbReference>
<dbReference type="EMBL" id="CP028137">
    <property type="protein sequence ID" value="AZZ51564.1"/>
    <property type="molecule type" value="Genomic_DNA"/>
</dbReference>
<organism evidence="2 3">
    <name type="scientific">Rathayibacter festucae DSM 15932</name>
    <dbReference type="NCBI Taxonomy" id="1328866"/>
    <lineage>
        <taxon>Bacteria</taxon>
        <taxon>Bacillati</taxon>
        <taxon>Actinomycetota</taxon>
        <taxon>Actinomycetes</taxon>
        <taxon>Micrococcales</taxon>
        <taxon>Microbacteriaceae</taxon>
        <taxon>Rathayibacter</taxon>
    </lineage>
</organism>
<feature type="region of interest" description="Disordered" evidence="1">
    <location>
        <begin position="270"/>
        <end position="354"/>
    </location>
</feature>
<protein>
    <submittedName>
        <fullName evidence="2">Uncharacterized protein</fullName>
    </submittedName>
</protein>
<feature type="compositionally biased region" description="Pro residues" evidence="1">
    <location>
        <begin position="297"/>
        <end position="306"/>
    </location>
</feature>
<sequence>MAASGDSERSGGRPLEGIAGHAVVGSGALGPVVRDDDGRLLNALLLSRERAEGALRAGIERLGPHEHRQRLVDVGVHADGAVLLTTPAVVSTLEQVLESGAVLPPGVVVTLLAPVVGALRDAAAAGVHPLPGAEAIGLTEEGRPVLLLTEAPTGSTEAEVVAAVIGLLGRCRRSCPAWRGSPRDDDDLAALEALLYRSAAPLPLRAAQRPETAAGRERPTGVVESPPARHRRTHPLDGWRDRVRTAAVRRRGPLVTAAVVLVGALVMTGLGPDRSTGAETAASTRASAPVPSTRTPAPSPVAPTRPAPAAATAPATAGATPTPPPPVTAVATPARPPAPATPSAAPPTVRPPGAELGAEEAATALLAAARHCGGSDSACAEALTTPDSPIRVDGGSAFAALRTPASAVTAVRVDVNGASAVVAVGPDPGTTTASVLMIRTEAAWLLRDVFTDGGR</sequence>
<feature type="compositionally biased region" description="Low complexity" evidence="1">
    <location>
        <begin position="307"/>
        <end position="320"/>
    </location>
</feature>
<evidence type="ECO:0000313" key="2">
    <source>
        <dbReference type="EMBL" id="AZZ51564.1"/>
    </source>
</evidence>
<dbReference type="KEGG" id="rfs:C1I64_05580"/>
<gene>
    <name evidence="2" type="ORF">C1I64_05580</name>
</gene>